<gene>
    <name evidence="1" type="ORF">H5V45_12995</name>
</gene>
<dbReference type="AlphaFoldDB" id="A0A7X0RJK3"/>
<proteinExistence type="predicted"/>
<reference evidence="1 2" key="1">
    <citation type="submission" date="2020-08" db="EMBL/GenBank/DDBJ databases">
        <authorList>
            <person name="Seo M.-J."/>
        </authorList>
    </citation>
    <scope>NUCLEOTIDE SEQUENCE [LARGE SCALE GENOMIC DNA]</scope>
    <source>
        <strain evidence="1 2">KIGAM211</strain>
    </source>
</reference>
<protein>
    <recommendedName>
        <fullName evidence="3">AbiEi antitoxin C-terminal domain-containing protein</fullName>
    </recommendedName>
</protein>
<dbReference type="Proteomes" id="UP000523955">
    <property type="component" value="Unassembled WGS sequence"/>
</dbReference>
<evidence type="ECO:0000313" key="2">
    <source>
        <dbReference type="Proteomes" id="UP000523955"/>
    </source>
</evidence>
<dbReference type="EMBL" id="JACKXE010000001">
    <property type="protein sequence ID" value="MBB6628238.1"/>
    <property type="molecule type" value="Genomic_DNA"/>
</dbReference>
<name>A0A7X0RJK3_9ACTN</name>
<comment type="caution">
    <text evidence="1">The sequence shown here is derived from an EMBL/GenBank/DDBJ whole genome shotgun (WGS) entry which is preliminary data.</text>
</comment>
<accession>A0A7X0RJK3</accession>
<evidence type="ECO:0008006" key="3">
    <source>
        <dbReference type="Google" id="ProtNLM"/>
    </source>
</evidence>
<dbReference type="RefSeq" id="WP_185253318.1">
    <property type="nucleotide sequence ID" value="NZ_JACKXE010000001.1"/>
</dbReference>
<keyword evidence="2" id="KW-1185">Reference proteome</keyword>
<evidence type="ECO:0000313" key="1">
    <source>
        <dbReference type="EMBL" id="MBB6628238.1"/>
    </source>
</evidence>
<organism evidence="1 2">
    <name type="scientific">Nocardioides luti</name>
    <dbReference type="NCBI Taxonomy" id="2761101"/>
    <lineage>
        <taxon>Bacteria</taxon>
        <taxon>Bacillati</taxon>
        <taxon>Actinomycetota</taxon>
        <taxon>Actinomycetes</taxon>
        <taxon>Propionibacteriales</taxon>
        <taxon>Nocardioidaceae</taxon>
        <taxon>Nocardioides</taxon>
    </lineage>
</organism>
<sequence length="357" mass="38608">MDRNWDPVAAPVTGLVRPVPLDPAGSVGPTRGQARGAGWRRTTTGLYVPVDVSDAQVEQRILEQSMRLGAEPGAGAVTGWAALRLHGGGFFDGLDRDGRTCLPVPLLAVGDRFRAHPAIAVSREPLAGDDVVLRHGVRCVSVERALFDEMRRGRDQRDAVVALDMACAAGLTSIARMRAYVARRGGWRGVAQVRWALDHGDEHSRSPQETRLRLIWVLDAGWPPPLCNRTLLSLTGVELGTPDLLDVDRAVVGEYDGADHRDGVRHRRDVGREDGFRRAGLEYVEVVGADLHDAALVVARMEEAARRAARAGSAGLPRRWRLGPARESLDARLDRQDLRQAIAADLAADTAAGGVTP</sequence>